<dbReference type="InterPro" id="IPR032675">
    <property type="entry name" value="LRR_dom_sf"/>
</dbReference>
<evidence type="ECO:0000313" key="6">
    <source>
        <dbReference type="EMBL" id="AES76307.2"/>
    </source>
</evidence>
<dbReference type="GO" id="GO:0007165">
    <property type="term" value="P:signal transduction"/>
    <property type="evidence" value="ECO:0007669"/>
    <property type="project" value="InterPro"/>
</dbReference>
<feature type="domain" description="TIR" evidence="5">
    <location>
        <begin position="18"/>
        <end position="190"/>
    </location>
</feature>
<dbReference type="PROSITE" id="PS50104">
    <property type="entry name" value="TIR"/>
    <property type="match status" value="1"/>
</dbReference>
<keyword evidence="3" id="KW-0611">Plant defense</keyword>
<dbReference type="AlphaFoldDB" id="G7KJR3"/>
<dbReference type="SUPFAM" id="SSF52540">
    <property type="entry name" value="P-loop containing nucleoside triphosphate hydrolases"/>
    <property type="match status" value="1"/>
</dbReference>
<evidence type="ECO:0000259" key="5">
    <source>
        <dbReference type="PROSITE" id="PS50104"/>
    </source>
</evidence>
<dbReference type="InterPro" id="IPR058546">
    <property type="entry name" value="RPS4B/Roq1-like_LRR"/>
</dbReference>
<keyword evidence="1" id="KW-0433">Leucine-rich repeat</keyword>
<name>G7KJR3_MEDTR</name>
<dbReference type="Gene3D" id="3.40.50.10140">
    <property type="entry name" value="Toll/interleukin-1 receptor homology (TIR) domain"/>
    <property type="match status" value="1"/>
</dbReference>
<evidence type="ECO:0000256" key="3">
    <source>
        <dbReference type="ARBA" id="ARBA00022821"/>
    </source>
</evidence>
<proteinExistence type="predicted"/>
<dbReference type="PANTHER" id="PTHR11017">
    <property type="entry name" value="LEUCINE-RICH REPEAT-CONTAINING PROTEIN"/>
    <property type="match status" value="1"/>
</dbReference>
<reference evidence="6 8" key="2">
    <citation type="journal article" date="2014" name="BMC Genomics">
        <title>An improved genome release (version Mt4.0) for the model legume Medicago truncatula.</title>
        <authorList>
            <person name="Tang H."/>
            <person name="Krishnakumar V."/>
            <person name="Bidwell S."/>
            <person name="Rosen B."/>
            <person name="Chan A."/>
            <person name="Zhou S."/>
            <person name="Gentzbittel L."/>
            <person name="Childs K.L."/>
            <person name="Yandell M."/>
            <person name="Gundlach H."/>
            <person name="Mayer K.F."/>
            <person name="Schwartz D.C."/>
            <person name="Town C.D."/>
        </authorList>
    </citation>
    <scope>GENOME REANNOTATION</scope>
    <source>
        <strain evidence="7 8">cv. Jemalong A17</strain>
    </source>
</reference>
<dbReference type="InterPro" id="IPR000157">
    <property type="entry name" value="TIR_dom"/>
</dbReference>
<accession>A0A0C3VY59</accession>
<evidence type="ECO:0000256" key="2">
    <source>
        <dbReference type="ARBA" id="ARBA00022737"/>
    </source>
</evidence>
<dbReference type="EMBL" id="CM001222">
    <property type="protein sequence ID" value="AES76307.2"/>
    <property type="molecule type" value="Genomic_DNA"/>
</dbReference>
<evidence type="ECO:0000256" key="1">
    <source>
        <dbReference type="ARBA" id="ARBA00022614"/>
    </source>
</evidence>
<dbReference type="SMART" id="SM00255">
    <property type="entry name" value="TIR"/>
    <property type="match status" value="1"/>
</dbReference>
<dbReference type="EnsemblPlants" id="AES76307">
    <property type="protein sequence ID" value="AES76307"/>
    <property type="gene ID" value="MTR_6g075880"/>
</dbReference>
<dbReference type="InterPro" id="IPR002182">
    <property type="entry name" value="NB-ARC"/>
</dbReference>
<dbReference type="FunFam" id="3.40.50.10140:FF:000007">
    <property type="entry name" value="Disease resistance protein (TIR-NBS-LRR class)"/>
    <property type="match status" value="1"/>
</dbReference>
<sequence>MAMLQSSVSSSSSFSYGFTYDVFLSFRGSDTRYRFTGNLNRALCDKGIRTFMDDRELQGGEEITSSLFKAIEESRIFIPVLSINYASSSFCLDELVHIINCFKESGRLVLPIFYDVEPSHVRHHTGSYGKALDDHIKKFQNNKDSMERLQKWKSALTQTANFSGHHFNPAGNGYEHEFIEKIVKYVSNKINHVPLYVADFPVGIESRVLKVNSLMDFGSNGEVQMLGIYGPGGMGKTTLARAVYNSLADQFDDLCFLHDVRGNSAKYGLEHLQGKLLSKLVKLDIKLGDVYEGIPIIEKRLHQKKLEVLAGGFRWFGPGSIVIITTRDKQLLAHHGIERAYKLHKLNEKEALELLTWKALKNNKVDTNFDSVLHHAVTYASGLPLALEVVGSNLFGKNIGEWKSALNQYERIPDKKIQEILKVSFDALGEAEQNVFLDIACCFKGYELKELEDVLHAHYGNCMKYQIRVLLDKSLLNIKQCQWSLTDVVTLHALIEKMGKEIVRKESPKEPGRRSRLWFHKDIIDVLEANKGSSEIEIIYLECSSSEKVVVDWKGDELEKMQKLKTLIVKNGTFSNGPKYLPNSLRVLEWQKYPSRVIPSDFSQRNFLYANYSKVTLHHLSCRFVNMRELNLDNCQFLTRIHDVSNLSNLEIFSFQQCKNLIEIHKSVGFLNKLEVLNAEGCSKLMSFPPLKLTSLDELRLSDCKNLNNFPEILGEMNNIKRICWENTSIKEVPVSFQNLTKLLYLTIKGKGMVRLPNEFLPIFVMWSAYVRILDLSGNNFTILPECIKDCHLLSDLILDDCKCLREIRGIPLNLTNLSAANCKSLTSSCRNMLLNQDLHEAGGKEFYLPGFARIPEWFDHRNMGHKFSFWFRNKLPSFAICFSTKSVATAAWNDINILPTLIINGNKFRRNRHGRAYIMSTHHTYLDDMIREFVRRDYMDEIGLENEWNHAEVTYEHPRVEPLTEIGIHFFKQKNNMDDIQFTDPYKRIKLNDNYNDDDGDDVFYDVDDVLDDDNDGVFDDDEDDHHSE</sequence>
<dbReference type="GO" id="GO:0043531">
    <property type="term" value="F:ADP binding"/>
    <property type="evidence" value="ECO:0007669"/>
    <property type="project" value="InterPro"/>
</dbReference>
<dbReference type="Pfam" id="PF01582">
    <property type="entry name" value="TIR"/>
    <property type="match status" value="1"/>
</dbReference>
<dbReference type="PANTHER" id="PTHR11017:SF219">
    <property type="entry name" value="ARCHAEAL ATPASE"/>
    <property type="match status" value="1"/>
</dbReference>
<evidence type="ECO:0000313" key="7">
    <source>
        <dbReference type="EnsemblPlants" id="AES76307"/>
    </source>
</evidence>
<accession>G7KJR3</accession>
<dbReference type="Proteomes" id="UP000002051">
    <property type="component" value="Chromosome 6"/>
</dbReference>
<dbReference type="Pfam" id="PF23286">
    <property type="entry name" value="LRR_13"/>
    <property type="match status" value="1"/>
</dbReference>
<evidence type="ECO:0000256" key="4">
    <source>
        <dbReference type="ARBA" id="ARBA00023027"/>
    </source>
</evidence>
<evidence type="ECO:0000313" key="8">
    <source>
        <dbReference type="Proteomes" id="UP000002051"/>
    </source>
</evidence>
<dbReference type="SUPFAM" id="SSF52200">
    <property type="entry name" value="Toll/Interleukin receptor TIR domain"/>
    <property type="match status" value="1"/>
</dbReference>
<dbReference type="Gene3D" id="1.10.8.430">
    <property type="entry name" value="Helical domain of apoptotic protease-activating factors"/>
    <property type="match status" value="1"/>
</dbReference>
<dbReference type="Gene3D" id="3.80.10.10">
    <property type="entry name" value="Ribonuclease Inhibitor"/>
    <property type="match status" value="1"/>
</dbReference>
<dbReference type="PRINTS" id="PR00364">
    <property type="entry name" value="DISEASERSIST"/>
</dbReference>
<organism evidence="6 8">
    <name type="scientific">Medicago truncatula</name>
    <name type="common">Barrel medic</name>
    <name type="synonym">Medicago tribuloides</name>
    <dbReference type="NCBI Taxonomy" id="3880"/>
    <lineage>
        <taxon>Eukaryota</taxon>
        <taxon>Viridiplantae</taxon>
        <taxon>Streptophyta</taxon>
        <taxon>Embryophyta</taxon>
        <taxon>Tracheophyta</taxon>
        <taxon>Spermatophyta</taxon>
        <taxon>Magnoliopsida</taxon>
        <taxon>eudicotyledons</taxon>
        <taxon>Gunneridae</taxon>
        <taxon>Pentapetalae</taxon>
        <taxon>rosids</taxon>
        <taxon>fabids</taxon>
        <taxon>Fabales</taxon>
        <taxon>Fabaceae</taxon>
        <taxon>Papilionoideae</taxon>
        <taxon>50 kb inversion clade</taxon>
        <taxon>NPAAA clade</taxon>
        <taxon>Hologalegina</taxon>
        <taxon>IRL clade</taxon>
        <taxon>Trifolieae</taxon>
        <taxon>Medicago</taxon>
    </lineage>
</organism>
<dbReference type="GO" id="GO:0006952">
    <property type="term" value="P:defense response"/>
    <property type="evidence" value="ECO:0007669"/>
    <property type="project" value="InterPro"/>
</dbReference>
<protein>
    <submittedName>
        <fullName evidence="6">Disease resistance protein (TIR-NBS-LRR class)</fullName>
    </submittedName>
</protein>
<dbReference type="SUPFAM" id="SSF52058">
    <property type="entry name" value="L domain-like"/>
    <property type="match status" value="1"/>
</dbReference>
<reference evidence="6 8" key="1">
    <citation type="journal article" date="2011" name="Nature">
        <title>The Medicago genome provides insight into the evolution of rhizobial symbioses.</title>
        <authorList>
            <person name="Young N.D."/>
            <person name="Debelle F."/>
            <person name="Oldroyd G.E."/>
            <person name="Geurts R."/>
            <person name="Cannon S.B."/>
            <person name="Udvardi M.K."/>
            <person name="Benedito V.A."/>
            <person name="Mayer K.F."/>
            <person name="Gouzy J."/>
            <person name="Schoof H."/>
            <person name="Van de Peer Y."/>
            <person name="Proost S."/>
            <person name="Cook D.R."/>
            <person name="Meyers B.C."/>
            <person name="Spannagl M."/>
            <person name="Cheung F."/>
            <person name="De Mita S."/>
            <person name="Krishnakumar V."/>
            <person name="Gundlach H."/>
            <person name="Zhou S."/>
            <person name="Mudge J."/>
            <person name="Bharti A.K."/>
            <person name="Murray J.D."/>
            <person name="Naoumkina M.A."/>
            <person name="Rosen B."/>
            <person name="Silverstein K.A."/>
            <person name="Tang H."/>
            <person name="Rombauts S."/>
            <person name="Zhao P.X."/>
            <person name="Zhou P."/>
            <person name="Barbe V."/>
            <person name="Bardou P."/>
            <person name="Bechner M."/>
            <person name="Bellec A."/>
            <person name="Berger A."/>
            <person name="Berges H."/>
            <person name="Bidwell S."/>
            <person name="Bisseling T."/>
            <person name="Choisne N."/>
            <person name="Couloux A."/>
            <person name="Denny R."/>
            <person name="Deshpande S."/>
            <person name="Dai X."/>
            <person name="Doyle J.J."/>
            <person name="Dudez A.M."/>
            <person name="Farmer A.D."/>
            <person name="Fouteau S."/>
            <person name="Franken C."/>
            <person name="Gibelin C."/>
            <person name="Gish J."/>
            <person name="Goldstein S."/>
            <person name="Gonzalez A.J."/>
            <person name="Green P.J."/>
            <person name="Hallab A."/>
            <person name="Hartog M."/>
            <person name="Hua A."/>
            <person name="Humphray S.J."/>
            <person name="Jeong D.H."/>
            <person name="Jing Y."/>
            <person name="Jocker A."/>
            <person name="Kenton S.M."/>
            <person name="Kim D.J."/>
            <person name="Klee K."/>
            <person name="Lai H."/>
            <person name="Lang C."/>
            <person name="Lin S."/>
            <person name="Macmil S.L."/>
            <person name="Magdelenat G."/>
            <person name="Matthews L."/>
            <person name="McCorrison J."/>
            <person name="Monaghan E.L."/>
            <person name="Mun J.H."/>
            <person name="Najar F.Z."/>
            <person name="Nicholson C."/>
            <person name="Noirot C."/>
            <person name="O'Bleness M."/>
            <person name="Paule C.R."/>
            <person name="Poulain J."/>
            <person name="Prion F."/>
            <person name="Qin B."/>
            <person name="Qu C."/>
            <person name="Retzel E.F."/>
            <person name="Riddle C."/>
            <person name="Sallet E."/>
            <person name="Samain S."/>
            <person name="Samson N."/>
            <person name="Sanders I."/>
            <person name="Saurat O."/>
            <person name="Scarpelli C."/>
            <person name="Schiex T."/>
            <person name="Segurens B."/>
            <person name="Severin A.J."/>
            <person name="Sherrier D.J."/>
            <person name="Shi R."/>
            <person name="Sims S."/>
            <person name="Singer S.R."/>
            <person name="Sinharoy S."/>
            <person name="Sterck L."/>
            <person name="Viollet A."/>
            <person name="Wang B.B."/>
            <person name="Wang K."/>
            <person name="Wang M."/>
            <person name="Wang X."/>
            <person name="Warfsmann J."/>
            <person name="Weissenbach J."/>
            <person name="White D.D."/>
            <person name="White J.D."/>
            <person name="Wiley G.B."/>
            <person name="Wincker P."/>
            <person name="Xing Y."/>
            <person name="Yang L."/>
            <person name="Yao Z."/>
            <person name="Ying F."/>
            <person name="Zhai J."/>
            <person name="Zhou L."/>
            <person name="Zuber A."/>
            <person name="Denarie J."/>
            <person name="Dixon R.A."/>
            <person name="May G.D."/>
            <person name="Schwartz D.C."/>
            <person name="Rogers J."/>
            <person name="Quetier F."/>
            <person name="Town C.D."/>
            <person name="Roe B.A."/>
        </authorList>
    </citation>
    <scope>NUCLEOTIDE SEQUENCE [LARGE SCALE GENOMIC DNA]</scope>
    <source>
        <strain evidence="6">A17</strain>
        <strain evidence="7 8">cv. Jemalong A17</strain>
    </source>
</reference>
<dbReference type="InterPro" id="IPR058192">
    <property type="entry name" value="WHD_ROQ1-like"/>
</dbReference>
<keyword evidence="2" id="KW-0677">Repeat</keyword>
<dbReference type="PaxDb" id="3880-AES76307"/>
<dbReference type="HOGENOM" id="CLU_001561_5_0_1"/>
<dbReference type="InterPro" id="IPR027417">
    <property type="entry name" value="P-loop_NTPase"/>
</dbReference>
<keyword evidence="4" id="KW-0520">NAD</keyword>
<dbReference type="Pfam" id="PF00931">
    <property type="entry name" value="NB-ARC"/>
    <property type="match status" value="1"/>
</dbReference>
<gene>
    <name evidence="6" type="ordered locus">MTR_6g075880</name>
</gene>
<dbReference type="STRING" id="3880.G7KJR3"/>
<dbReference type="Gene3D" id="3.40.50.300">
    <property type="entry name" value="P-loop containing nucleotide triphosphate hydrolases"/>
    <property type="match status" value="1"/>
</dbReference>
<keyword evidence="8" id="KW-1185">Reference proteome</keyword>
<dbReference type="Pfam" id="PF23282">
    <property type="entry name" value="WHD_ROQ1"/>
    <property type="match status" value="1"/>
</dbReference>
<reference evidence="7" key="3">
    <citation type="submission" date="2015-04" db="UniProtKB">
        <authorList>
            <consortium name="EnsemblPlants"/>
        </authorList>
    </citation>
    <scope>IDENTIFICATION</scope>
    <source>
        <strain evidence="7">cv. Jemalong A17</strain>
    </source>
</reference>
<dbReference type="InterPro" id="IPR035897">
    <property type="entry name" value="Toll_tir_struct_dom_sf"/>
</dbReference>
<dbReference type="InterPro" id="IPR042197">
    <property type="entry name" value="Apaf_helical"/>
</dbReference>
<dbReference type="InterPro" id="IPR044974">
    <property type="entry name" value="Disease_R_plants"/>
</dbReference>